<dbReference type="OrthoDB" id="7159357at2"/>
<dbReference type="InterPro" id="IPR047676">
    <property type="entry name" value="FxLYD_dom"/>
</dbReference>
<dbReference type="EMBL" id="QFYP01000001">
    <property type="protein sequence ID" value="RAK61786.1"/>
    <property type="molecule type" value="Genomic_DNA"/>
</dbReference>
<dbReference type="NCBIfam" id="NF038353">
    <property type="entry name" value="FxLYD_dom"/>
    <property type="match status" value="1"/>
</dbReference>
<evidence type="ECO:0000256" key="1">
    <source>
        <dbReference type="SAM" id="MobiDB-lite"/>
    </source>
</evidence>
<evidence type="ECO:0000313" key="5">
    <source>
        <dbReference type="Proteomes" id="UP000249842"/>
    </source>
</evidence>
<keyword evidence="5" id="KW-1185">Reference proteome</keyword>
<comment type="caution">
    <text evidence="4">The sequence shown here is derived from an EMBL/GenBank/DDBJ whole genome shotgun (WGS) entry which is preliminary data.</text>
</comment>
<sequence>MILTCPECATGYFVDDSRIPSAGRTVKCTSCGARWTARRESGFEAEPPEPDLLAELRDEPVAAPTPEPVLAATPEPEIEAVPAIEPAPRPKAPARPATAARSEARASAMLWAGMAAAVAVVIVAAIVFRQDVVRLWPKSSAAYAGLGLPVNGAGLVIEAVHAEPTFLGGRPVLSVTGSIRNARDDSAQSPPIRISLLNRAGQPVAAKIARPIDTRIPGHAQRHFAIAILDPPSNAHDLEVTFEAPNAKAAKSAKVAPHAAEAVLAPTPAPIEAQPLPSGSPDALPDHG</sequence>
<evidence type="ECO:0000259" key="3">
    <source>
        <dbReference type="Pfam" id="PF13717"/>
    </source>
</evidence>
<accession>A0A328B7A6</accession>
<reference evidence="5" key="1">
    <citation type="submission" date="2018-05" db="EMBL/GenBank/DDBJ databases">
        <authorList>
            <person name="Li X."/>
        </authorList>
    </citation>
    <scope>NUCLEOTIDE SEQUENCE [LARGE SCALE GENOMIC DNA]</scope>
    <source>
        <strain evidence="5">HKS-05</strain>
    </source>
</reference>
<keyword evidence="2" id="KW-0472">Membrane</keyword>
<dbReference type="NCBIfam" id="TIGR02098">
    <property type="entry name" value="MJ0042_CXXC"/>
    <property type="match status" value="1"/>
</dbReference>
<protein>
    <recommendedName>
        <fullName evidence="3">Zinc finger/thioredoxin putative domain-containing protein</fullName>
    </recommendedName>
</protein>
<feature type="region of interest" description="Disordered" evidence="1">
    <location>
        <begin position="265"/>
        <end position="288"/>
    </location>
</feature>
<dbReference type="InterPro" id="IPR021834">
    <property type="entry name" value="DUF3426"/>
</dbReference>
<dbReference type="Pfam" id="PF13717">
    <property type="entry name" value="Zn_ribbon_4"/>
    <property type="match status" value="1"/>
</dbReference>
<proteinExistence type="predicted"/>
<dbReference type="InterPro" id="IPR011723">
    <property type="entry name" value="Znf/thioredoxin_put"/>
</dbReference>
<feature type="transmembrane region" description="Helical" evidence="2">
    <location>
        <begin position="108"/>
        <end position="128"/>
    </location>
</feature>
<dbReference type="Pfam" id="PF11906">
    <property type="entry name" value="DUF3426"/>
    <property type="match status" value="1"/>
</dbReference>
<dbReference type="Proteomes" id="UP000249842">
    <property type="component" value="Unassembled WGS sequence"/>
</dbReference>
<gene>
    <name evidence="4" type="ORF">DJ021_11340</name>
</gene>
<evidence type="ECO:0000313" key="4">
    <source>
        <dbReference type="EMBL" id="RAK61786.1"/>
    </source>
</evidence>
<organism evidence="4 5">
    <name type="scientific">Phenylobacterium hankyongense</name>
    <dbReference type="NCBI Taxonomy" id="1813876"/>
    <lineage>
        <taxon>Bacteria</taxon>
        <taxon>Pseudomonadati</taxon>
        <taxon>Pseudomonadota</taxon>
        <taxon>Alphaproteobacteria</taxon>
        <taxon>Caulobacterales</taxon>
        <taxon>Caulobacteraceae</taxon>
        <taxon>Phenylobacterium</taxon>
    </lineage>
</organism>
<name>A0A328B7A6_9CAUL</name>
<evidence type="ECO:0000256" key="2">
    <source>
        <dbReference type="SAM" id="Phobius"/>
    </source>
</evidence>
<feature type="domain" description="Zinc finger/thioredoxin putative" evidence="3">
    <location>
        <begin position="1"/>
        <end position="36"/>
    </location>
</feature>
<dbReference type="RefSeq" id="WP_111459072.1">
    <property type="nucleotide sequence ID" value="NZ_QFYP01000001.1"/>
</dbReference>
<keyword evidence="2" id="KW-1133">Transmembrane helix</keyword>
<dbReference type="AlphaFoldDB" id="A0A328B7A6"/>
<keyword evidence="2" id="KW-0812">Transmembrane</keyword>